<reference evidence="1 2" key="1">
    <citation type="submission" date="2017-04" db="EMBL/GenBank/DDBJ databases">
        <authorList>
            <person name="Afonso C.L."/>
            <person name="Miller P.J."/>
            <person name="Scott M.A."/>
            <person name="Spackman E."/>
            <person name="Goraichik I."/>
            <person name="Dimitrov K.M."/>
            <person name="Suarez D.L."/>
            <person name="Swayne D.E."/>
        </authorList>
    </citation>
    <scope>NUCLEOTIDE SEQUENCE [LARGE SCALE GENOMIC DNA]</scope>
    <source>
        <strain evidence="1 2">11</strain>
    </source>
</reference>
<accession>A0A1X7J452</accession>
<evidence type="ECO:0000313" key="1">
    <source>
        <dbReference type="EMBL" id="SMG22436.1"/>
    </source>
</evidence>
<keyword evidence="2" id="KW-1185">Reference proteome</keyword>
<name>A0A1X7J452_9BACL</name>
<dbReference type="OrthoDB" id="9789980at2"/>
<dbReference type="Proteomes" id="UP000193834">
    <property type="component" value="Unassembled WGS sequence"/>
</dbReference>
<dbReference type="STRING" id="1852522.SAMN06295960_1191"/>
<evidence type="ECO:0008006" key="3">
    <source>
        <dbReference type="Google" id="ProtNLM"/>
    </source>
</evidence>
<protein>
    <recommendedName>
        <fullName evidence="3">DUF4241 domain-containing protein</fullName>
    </recommendedName>
</protein>
<dbReference type="Pfam" id="PF14025">
    <property type="entry name" value="DUF4241"/>
    <property type="match status" value="1"/>
</dbReference>
<dbReference type="InterPro" id="IPR025335">
    <property type="entry name" value="DUF4241"/>
</dbReference>
<dbReference type="EMBL" id="FXAZ01000001">
    <property type="protein sequence ID" value="SMG22436.1"/>
    <property type="molecule type" value="Genomic_DNA"/>
</dbReference>
<sequence>MSPTTEWLAQWEEQRHKLKSFCDLNAYFTETEIAGKQLAVMNIGPCSIPTGHVLVRDPLAYLIDRINEPYFQTAPTGTFTAEVCVVTPDEFDCARYAAVRLRFSDDQAVRFEEALIGNENIVELEEDQFFGFNVDAGLCSICDKEVHLAYCDFNEQWNKDNPGLNIYNEYFAPLFAESYKQHPEYQRDSGDWINWNIPNTDYHLPMFQSGFGDGAYPVYWGFNDKGDICQLVVQFIDIALAYSEDDEEDENLD</sequence>
<organism evidence="1 2">
    <name type="scientific">Paenibacillus aquistagni</name>
    <dbReference type="NCBI Taxonomy" id="1852522"/>
    <lineage>
        <taxon>Bacteria</taxon>
        <taxon>Bacillati</taxon>
        <taxon>Bacillota</taxon>
        <taxon>Bacilli</taxon>
        <taxon>Bacillales</taxon>
        <taxon>Paenibacillaceae</taxon>
        <taxon>Paenibacillus</taxon>
    </lineage>
</organism>
<proteinExistence type="predicted"/>
<gene>
    <name evidence="1" type="ORF">SAMN06295960_1191</name>
</gene>
<dbReference type="RefSeq" id="WP_088547007.1">
    <property type="nucleotide sequence ID" value="NZ_FXAZ01000001.1"/>
</dbReference>
<dbReference type="AlphaFoldDB" id="A0A1X7J452"/>
<evidence type="ECO:0000313" key="2">
    <source>
        <dbReference type="Proteomes" id="UP000193834"/>
    </source>
</evidence>